<keyword evidence="14" id="KW-1185">Reference proteome</keyword>
<keyword evidence="2" id="KW-0479">Metal-binding</keyword>
<dbReference type="Gene3D" id="1.20.5.170">
    <property type="match status" value="1"/>
</dbReference>
<dbReference type="SMART" id="SM00105">
    <property type="entry name" value="ArfGap"/>
    <property type="match status" value="1"/>
</dbReference>
<dbReference type="Pfam" id="PF12205">
    <property type="entry name" value="GIT1_C"/>
    <property type="match status" value="1"/>
</dbReference>
<keyword evidence="1" id="KW-0343">GTPase activation</keyword>
<feature type="domain" description="Arf-GAP" evidence="12">
    <location>
        <begin position="1"/>
        <end position="128"/>
    </location>
</feature>
<organism evidence="13 14">
    <name type="scientific">Stichopus japonicus</name>
    <name type="common">Sea cucumber</name>
    <dbReference type="NCBI Taxonomy" id="307972"/>
    <lineage>
        <taxon>Eukaryota</taxon>
        <taxon>Metazoa</taxon>
        <taxon>Echinodermata</taxon>
        <taxon>Eleutherozoa</taxon>
        <taxon>Echinozoa</taxon>
        <taxon>Holothuroidea</taxon>
        <taxon>Aspidochirotacea</taxon>
        <taxon>Aspidochirotida</taxon>
        <taxon>Stichopodidae</taxon>
        <taxon>Apostichopus</taxon>
    </lineage>
</organism>
<evidence type="ECO:0000256" key="1">
    <source>
        <dbReference type="ARBA" id="ARBA00022468"/>
    </source>
</evidence>
<dbReference type="GO" id="GO:0005096">
    <property type="term" value="F:GTPase activator activity"/>
    <property type="evidence" value="ECO:0007669"/>
    <property type="project" value="UniProtKB-KW"/>
</dbReference>
<dbReference type="InterPro" id="IPR022018">
    <property type="entry name" value="GIT1_C"/>
</dbReference>
<evidence type="ECO:0000256" key="3">
    <source>
        <dbReference type="ARBA" id="ARBA00022737"/>
    </source>
</evidence>
<keyword evidence="3" id="KW-0677">Repeat</keyword>
<gene>
    <name evidence="13" type="ORF">BSL78_06601</name>
</gene>
<dbReference type="EMBL" id="MRZV01000174">
    <property type="protein sequence ID" value="PIK56486.1"/>
    <property type="molecule type" value="Genomic_DNA"/>
</dbReference>
<evidence type="ECO:0000259" key="12">
    <source>
        <dbReference type="PROSITE" id="PS50115"/>
    </source>
</evidence>
<feature type="region of interest" description="Disordered" evidence="11">
    <location>
        <begin position="491"/>
        <end position="663"/>
    </location>
</feature>
<dbReference type="GO" id="GO:0008270">
    <property type="term" value="F:zinc ion binding"/>
    <property type="evidence" value="ECO:0007669"/>
    <property type="project" value="UniProtKB-KW"/>
</dbReference>
<dbReference type="AlphaFoldDB" id="A0A2G8L8B2"/>
<dbReference type="PROSITE" id="PS50115">
    <property type="entry name" value="ARFGAP"/>
    <property type="match status" value="1"/>
</dbReference>
<feature type="compositionally biased region" description="Low complexity" evidence="11">
    <location>
        <begin position="614"/>
        <end position="633"/>
    </location>
</feature>
<accession>A0A2G8L8B2</accession>
<dbReference type="Pfam" id="PF01412">
    <property type="entry name" value="ArfGap"/>
    <property type="match status" value="1"/>
</dbReference>
<feature type="compositionally biased region" description="Acidic residues" evidence="11">
    <location>
        <begin position="547"/>
        <end position="557"/>
    </location>
</feature>
<evidence type="ECO:0000256" key="7">
    <source>
        <dbReference type="ARBA" id="ARBA00023054"/>
    </source>
</evidence>
<proteinExistence type="predicted"/>
<dbReference type="CDD" id="cd08833">
    <property type="entry name" value="ArfGap_GIT"/>
    <property type="match status" value="1"/>
</dbReference>
<feature type="compositionally biased region" description="Basic and acidic residues" evidence="11">
    <location>
        <begin position="514"/>
        <end position="531"/>
    </location>
</feature>
<reference evidence="13 14" key="1">
    <citation type="journal article" date="2017" name="PLoS Biol.">
        <title>The sea cucumber genome provides insights into morphological evolution and visceral regeneration.</title>
        <authorList>
            <person name="Zhang X."/>
            <person name="Sun L."/>
            <person name="Yuan J."/>
            <person name="Sun Y."/>
            <person name="Gao Y."/>
            <person name="Zhang L."/>
            <person name="Li S."/>
            <person name="Dai H."/>
            <person name="Hamel J.F."/>
            <person name="Liu C."/>
            <person name="Yu Y."/>
            <person name="Liu S."/>
            <person name="Lin W."/>
            <person name="Guo K."/>
            <person name="Jin S."/>
            <person name="Xu P."/>
            <person name="Storey K.B."/>
            <person name="Huan P."/>
            <person name="Zhang T."/>
            <person name="Zhou Y."/>
            <person name="Zhang J."/>
            <person name="Lin C."/>
            <person name="Li X."/>
            <person name="Xing L."/>
            <person name="Huo D."/>
            <person name="Sun M."/>
            <person name="Wang L."/>
            <person name="Mercier A."/>
            <person name="Li F."/>
            <person name="Yang H."/>
            <person name="Xiang J."/>
        </authorList>
    </citation>
    <scope>NUCLEOTIDE SEQUENCE [LARGE SCALE GENOMIC DNA]</scope>
    <source>
        <strain evidence="13">Shaxun</strain>
        <tissue evidence="13">Muscle</tissue>
    </source>
</reference>
<feature type="region of interest" description="Disordered" evidence="11">
    <location>
        <begin position="355"/>
        <end position="380"/>
    </location>
</feature>
<evidence type="ECO:0000313" key="14">
    <source>
        <dbReference type="Proteomes" id="UP000230750"/>
    </source>
</evidence>
<dbReference type="SUPFAM" id="SSF48403">
    <property type="entry name" value="Ankyrin repeat"/>
    <property type="match status" value="1"/>
</dbReference>
<evidence type="ECO:0000256" key="4">
    <source>
        <dbReference type="ARBA" id="ARBA00022771"/>
    </source>
</evidence>
<evidence type="ECO:0000256" key="8">
    <source>
        <dbReference type="PROSITE-ProRule" id="PRU00023"/>
    </source>
</evidence>
<dbReference type="GO" id="GO:0036465">
    <property type="term" value="P:synaptic vesicle recycling"/>
    <property type="evidence" value="ECO:0007669"/>
    <property type="project" value="TreeGrafter"/>
</dbReference>
<dbReference type="Proteomes" id="UP000230750">
    <property type="component" value="Unassembled WGS sequence"/>
</dbReference>
<feature type="region of interest" description="Disordered" evidence="11">
    <location>
        <begin position="87"/>
        <end position="106"/>
    </location>
</feature>
<dbReference type="Pfam" id="PF16559">
    <property type="entry name" value="GIT_CC"/>
    <property type="match status" value="1"/>
</dbReference>
<dbReference type="STRING" id="307972.A0A2G8L8B2"/>
<dbReference type="Gene3D" id="1.25.40.20">
    <property type="entry name" value="Ankyrin repeat-containing domain"/>
    <property type="match status" value="1"/>
</dbReference>
<dbReference type="GO" id="GO:0008277">
    <property type="term" value="P:regulation of G protein-coupled receptor signaling pathway"/>
    <property type="evidence" value="ECO:0007669"/>
    <property type="project" value="TreeGrafter"/>
</dbReference>
<feature type="compositionally biased region" description="Polar residues" evidence="11">
    <location>
        <begin position="491"/>
        <end position="500"/>
    </location>
</feature>
<feature type="compositionally biased region" description="Basic and acidic residues" evidence="11">
    <location>
        <begin position="579"/>
        <end position="589"/>
    </location>
</feature>
<dbReference type="InterPro" id="IPR037278">
    <property type="entry name" value="ARFGAP/RecO"/>
</dbReference>
<dbReference type="SUPFAM" id="SSF57863">
    <property type="entry name" value="ArfGap/RecO-like zinc finger"/>
    <property type="match status" value="1"/>
</dbReference>
<dbReference type="GO" id="GO:0007420">
    <property type="term" value="P:brain development"/>
    <property type="evidence" value="ECO:0007669"/>
    <property type="project" value="InterPro"/>
</dbReference>
<feature type="compositionally biased region" description="Basic residues" evidence="11">
    <location>
        <begin position="563"/>
        <end position="578"/>
    </location>
</feature>
<dbReference type="OrthoDB" id="5588096at2759"/>
<dbReference type="GO" id="GO:0098793">
    <property type="term" value="C:presynapse"/>
    <property type="evidence" value="ECO:0007669"/>
    <property type="project" value="GOC"/>
</dbReference>
<name>A0A2G8L8B2_STIJA</name>
<dbReference type="PROSITE" id="PS50088">
    <property type="entry name" value="ANK_REPEAT"/>
    <property type="match status" value="1"/>
</dbReference>
<dbReference type="Gene3D" id="1.20.120.330">
    <property type="entry name" value="Nucleotidyltransferases domain 2"/>
    <property type="match status" value="1"/>
</dbReference>
<keyword evidence="4 9" id="KW-0863">Zinc-finger</keyword>
<dbReference type="Pfam" id="PF08518">
    <property type="entry name" value="GIT_SHD"/>
    <property type="match status" value="2"/>
</dbReference>
<dbReference type="GO" id="GO:0031267">
    <property type="term" value="F:small GTPase binding"/>
    <property type="evidence" value="ECO:0007669"/>
    <property type="project" value="TreeGrafter"/>
</dbReference>
<evidence type="ECO:0000256" key="6">
    <source>
        <dbReference type="ARBA" id="ARBA00023043"/>
    </source>
</evidence>
<evidence type="ECO:0000256" key="2">
    <source>
        <dbReference type="ARBA" id="ARBA00022723"/>
    </source>
</evidence>
<dbReference type="PRINTS" id="PR00405">
    <property type="entry name" value="REVINTRACTNG"/>
</dbReference>
<dbReference type="PANTHER" id="PTHR46097">
    <property type="entry name" value="G PROTEIN-COUPLED RECEPTOR KINASE INTERACTING ARFGAP"/>
    <property type="match status" value="1"/>
</dbReference>
<evidence type="ECO:0000256" key="9">
    <source>
        <dbReference type="PROSITE-ProRule" id="PRU00288"/>
    </source>
</evidence>
<dbReference type="PROSITE" id="PS50297">
    <property type="entry name" value="ANK_REP_REGION"/>
    <property type="match status" value="1"/>
</dbReference>
<feature type="coiled-coil region" evidence="10">
    <location>
        <begin position="442"/>
        <end position="490"/>
    </location>
</feature>
<dbReference type="InterPro" id="IPR013724">
    <property type="entry name" value="GIT_SHD"/>
</dbReference>
<dbReference type="InterPro" id="IPR038508">
    <property type="entry name" value="ArfGAP_dom_sf"/>
</dbReference>
<dbReference type="SMART" id="SM00248">
    <property type="entry name" value="ANK"/>
    <property type="match status" value="3"/>
</dbReference>
<dbReference type="InterPro" id="IPR047161">
    <property type="entry name" value="GIT-like"/>
</dbReference>
<evidence type="ECO:0000256" key="10">
    <source>
        <dbReference type="SAM" id="Coils"/>
    </source>
</evidence>
<dbReference type="Gene3D" id="1.10.220.150">
    <property type="entry name" value="Arf GTPase activating protein"/>
    <property type="match status" value="1"/>
</dbReference>
<evidence type="ECO:0000313" key="13">
    <source>
        <dbReference type="EMBL" id="PIK56486.1"/>
    </source>
</evidence>
<dbReference type="InterPro" id="IPR001164">
    <property type="entry name" value="ArfGAP_dom"/>
</dbReference>
<protein>
    <recommendedName>
        <fullName evidence="12">Arf-GAP domain-containing protein</fullName>
    </recommendedName>
</protein>
<dbReference type="InterPro" id="IPR032352">
    <property type="entry name" value="GIT1/2_CC"/>
</dbReference>
<dbReference type="PANTHER" id="PTHR46097:SF3">
    <property type="entry name" value="ARF GTPASE-ACTIVATING PROTEIN GIT"/>
    <property type="match status" value="1"/>
</dbReference>
<dbReference type="InterPro" id="IPR002110">
    <property type="entry name" value="Ankyrin_rpt"/>
</dbReference>
<feature type="region of interest" description="Disordered" evidence="11">
    <location>
        <begin position="400"/>
        <end position="438"/>
    </location>
</feature>
<dbReference type="InterPro" id="IPR036770">
    <property type="entry name" value="Ankyrin_rpt-contain_sf"/>
</dbReference>
<keyword evidence="5" id="KW-0862">Zinc</keyword>
<keyword evidence="6 8" id="KW-0040">ANK repeat</keyword>
<evidence type="ECO:0000256" key="5">
    <source>
        <dbReference type="ARBA" id="ARBA00022833"/>
    </source>
</evidence>
<feature type="repeat" description="ANK" evidence="8">
    <location>
        <begin position="162"/>
        <end position="194"/>
    </location>
</feature>
<comment type="caution">
    <text evidence="13">The sequence shown here is derived from an EMBL/GenBank/DDBJ whole genome shotgun (WGS) entry which is preliminary data.</text>
</comment>
<dbReference type="GO" id="GO:0032012">
    <property type="term" value="P:regulation of ARF protein signal transduction"/>
    <property type="evidence" value="ECO:0007669"/>
    <property type="project" value="InterPro"/>
</dbReference>
<evidence type="ECO:0000256" key="11">
    <source>
        <dbReference type="SAM" id="MobiDB-lite"/>
    </source>
</evidence>
<dbReference type="Pfam" id="PF12796">
    <property type="entry name" value="Ank_2"/>
    <property type="match status" value="1"/>
</dbReference>
<dbReference type="SMART" id="SM00555">
    <property type="entry name" value="GIT"/>
    <property type="match status" value="2"/>
</dbReference>
<keyword evidence="7 10" id="KW-0175">Coiled coil</keyword>
<sequence length="766" mass="84373">MRSNIKPRTPSEICGDCGAADPGWASINRGVLLCHECCSVHRSLGRHVSQIRSLQHGGNWPQSLFEMFHALVTSGSNTIWEHSLLDPSNVRSGKRKPGPNEPLHPGKSEFIRAKYQRLDFVHRVKDEDFNEQLHSSVRTGNLETCLRLLSLGAQANFFNEEKGNTPLHVASKEGQTLQCELLMVYGGDPGAVDKNGKTPADLAREAGHYELADRIIQGQYELTDRLTSFVCGKKPDHATNTHFLIPEMADSSLERSDAAEKARKKLQALSNRLFEELAMDVYDEVDRRELDSVWSGLEMPSSVAMYMVPFLPLNPELSSTRNQGRQKLATFSARDFATLITDILKEAKRRQLGTNFTPEMYDGHGKPPPLPPSAHDRSMSPINEPLYDRVASDDDYKEIDDVDVGMGEPQKKPTIDGKTTSRKRSESVASSGSDGPISLDEYMELKQSLAAAEERIQHLLTLNKKLNQEYDMMKSMVNNLKLENAQLRNLQRGTDNSHSQTKPDKDGKAAGSKDTSREGSRCVSMYEDRPHSKPTHIWQPDVKEGDSEISENSETSDGDSSKAGKKPKPKPKVPRKPANRSEDEGDKRVSTTGSDYENIPAIASNERNAKSSDPKSPSASEESSSPHLSSASSRGDDTSPRSQSSVDGEDKSPSPEEVVSATEKITRNIQKLLTVTQEGNASKFLSASDEIMAAVKEMADLFPGNPKTPSQANPLKALNMGANRLKEECKRAASVKPNSGNDSSQKIITCAYDIAKAAKQLVSIFK</sequence>